<dbReference type="CDD" id="cd10033">
    <property type="entry name" value="UDG_like"/>
    <property type="match status" value="1"/>
</dbReference>
<dbReference type="InterPro" id="IPR005122">
    <property type="entry name" value="Uracil-DNA_glycosylase-like"/>
</dbReference>
<dbReference type="PANTHER" id="PTHR42160">
    <property type="entry name" value="URACIL-DNA GLYCOSYLASE SUPERFAMILY PROTEIN"/>
    <property type="match status" value="1"/>
</dbReference>
<dbReference type="Proteomes" id="UP001596116">
    <property type="component" value="Unassembled WGS sequence"/>
</dbReference>
<dbReference type="SMART" id="SM00987">
    <property type="entry name" value="UreE_C"/>
    <property type="match status" value="1"/>
</dbReference>
<comment type="caution">
    <text evidence="2">The sequence shown here is derived from an EMBL/GenBank/DDBJ whole genome shotgun (WGS) entry which is preliminary data.</text>
</comment>
<dbReference type="Gene3D" id="3.40.470.10">
    <property type="entry name" value="Uracil-DNA glycosylase-like domain"/>
    <property type="match status" value="1"/>
</dbReference>
<evidence type="ECO:0000259" key="1">
    <source>
        <dbReference type="SMART" id="SM00986"/>
    </source>
</evidence>
<evidence type="ECO:0000313" key="3">
    <source>
        <dbReference type="Proteomes" id="UP001596116"/>
    </source>
</evidence>
<reference evidence="2 3" key="1">
    <citation type="submission" date="2024-09" db="EMBL/GenBank/DDBJ databases">
        <authorList>
            <person name="Zhang Z.-H."/>
        </authorList>
    </citation>
    <scope>NUCLEOTIDE SEQUENCE [LARGE SCALE GENOMIC DNA]</scope>
    <source>
        <strain evidence="2 3">HHTR114</strain>
    </source>
</reference>
<feature type="domain" description="Uracil-DNA glycosylase-like" evidence="1">
    <location>
        <begin position="37"/>
        <end position="195"/>
    </location>
</feature>
<accession>A0ABW1L308</accession>
<gene>
    <name evidence="2" type="ORF">ACFMB1_17330</name>
</gene>
<dbReference type="SUPFAM" id="SSF52141">
    <property type="entry name" value="Uracil-DNA glycosylase-like"/>
    <property type="match status" value="1"/>
</dbReference>
<proteinExistence type="predicted"/>
<evidence type="ECO:0000313" key="2">
    <source>
        <dbReference type="EMBL" id="MFC6037323.1"/>
    </source>
</evidence>
<dbReference type="InterPro" id="IPR047124">
    <property type="entry name" value="HI_0220.2"/>
</dbReference>
<name>A0ABW1L308_9PROT</name>
<dbReference type="EMBL" id="JBHPON010000003">
    <property type="protein sequence ID" value="MFC6037323.1"/>
    <property type="molecule type" value="Genomic_DNA"/>
</dbReference>
<sequence>MATKKQTLPSLLKEIRACRLCVEEPKGAPLPHEPRPVLRASSTAKLAVFGQAPGNLVHQSGKPFTDPSGVRLREWMGVSDEEFYDEKKIAIIPMGFCFPGYDSKGGDKPPRKECATAWRARLMAAMPNLKTAILVGGYAQKWHLDDDAKKTLTETVENWRAYSPRYFATPHPSWRNNTWLKKNPWFEDELLPVLRKRVRALLK</sequence>
<protein>
    <submittedName>
        <fullName evidence="2">Uracil-DNA glycosylase family protein</fullName>
    </submittedName>
</protein>
<dbReference type="Pfam" id="PF03167">
    <property type="entry name" value="UDG"/>
    <property type="match status" value="1"/>
</dbReference>
<dbReference type="InterPro" id="IPR036895">
    <property type="entry name" value="Uracil-DNA_glycosylase-like_sf"/>
</dbReference>
<dbReference type="RefSeq" id="WP_379881281.1">
    <property type="nucleotide sequence ID" value="NZ_JBHPON010000003.1"/>
</dbReference>
<dbReference type="PANTHER" id="PTHR42160:SF1">
    <property type="entry name" value="URACIL-DNA GLYCOSYLASE SUPERFAMILY PROTEIN"/>
    <property type="match status" value="1"/>
</dbReference>
<dbReference type="SMART" id="SM00986">
    <property type="entry name" value="UDG"/>
    <property type="match status" value="1"/>
</dbReference>
<keyword evidence="3" id="KW-1185">Reference proteome</keyword>
<organism evidence="2 3">
    <name type="scientific">Hyphococcus aureus</name>
    <dbReference type="NCBI Taxonomy" id="2666033"/>
    <lineage>
        <taxon>Bacteria</taxon>
        <taxon>Pseudomonadati</taxon>
        <taxon>Pseudomonadota</taxon>
        <taxon>Alphaproteobacteria</taxon>
        <taxon>Parvularculales</taxon>
        <taxon>Parvularculaceae</taxon>
        <taxon>Hyphococcus</taxon>
    </lineage>
</organism>